<evidence type="ECO:0000259" key="7">
    <source>
        <dbReference type="PROSITE" id="PS50850"/>
    </source>
</evidence>
<feature type="transmembrane region" description="Helical" evidence="6">
    <location>
        <begin position="366"/>
        <end position="384"/>
    </location>
</feature>
<dbReference type="SUPFAM" id="SSF103473">
    <property type="entry name" value="MFS general substrate transporter"/>
    <property type="match status" value="1"/>
</dbReference>
<evidence type="ECO:0000256" key="5">
    <source>
        <dbReference type="ARBA" id="ARBA00023136"/>
    </source>
</evidence>
<dbReference type="EMBL" id="LSGP01000005">
    <property type="protein sequence ID" value="KYZ77917.1"/>
    <property type="molecule type" value="Genomic_DNA"/>
</dbReference>
<organism evidence="8 9">
    <name type="scientific">Anaerosporomusa subterranea</name>
    <dbReference type="NCBI Taxonomy" id="1794912"/>
    <lineage>
        <taxon>Bacteria</taxon>
        <taxon>Bacillati</taxon>
        <taxon>Bacillota</taxon>
        <taxon>Negativicutes</taxon>
        <taxon>Acetonemataceae</taxon>
        <taxon>Anaerosporomusa</taxon>
    </lineage>
</organism>
<keyword evidence="2" id="KW-0813">Transport</keyword>
<protein>
    <submittedName>
        <fullName evidence="8">MFS transporter</fullName>
    </submittedName>
</protein>
<dbReference type="GO" id="GO:0005886">
    <property type="term" value="C:plasma membrane"/>
    <property type="evidence" value="ECO:0007669"/>
    <property type="project" value="UniProtKB-SubCell"/>
</dbReference>
<dbReference type="GO" id="GO:0022857">
    <property type="term" value="F:transmembrane transporter activity"/>
    <property type="evidence" value="ECO:0007669"/>
    <property type="project" value="InterPro"/>
</dbReference>
<feature type="transmembrane region" description="Helical" evidence="6">
    <location>
        <begin position="301"/>
        <end position="323"/>
    </location>
</feature>
<dbReference type="InterPro" id="IPR036259">
    <property type="entry name" value="MFS_trans_sf"/>
</dbReference>
<keyword evidence="3 6" id="KW-0812">Transmembrane</keyword>
<accession>A0A154BVI0</accession>
<keyword evidence="5 6" id="KW-0472">Membrane</keyword>
<dbReference type="PANTHER" id="PTHR43129:SF1">
    <property type="entry name" value="FOSMIDOMYCIN RESISTANCE PROTEIN"/>
    <property type="match status" value="1"/>
</dbReference>
<proteinExistence type="predicted"/>
<evidence type="ECO:0000256" key="4">
    <source>
        <dbReference type="ARBA" id="ARBA00022989"/>
    </source>
</evidence>
<dbReference type="PROSITE" id="PS50850">
    <property type="entry name" value="MFS"/>
    <property type="match status" value="1"/>
</dbReference>
<feature type="domain" description="Major facilitator superfamily (MFS) profile" evidence="7">
    <location>
        <begin position="12"/>
        <end position="389"/>
    </location>
</feature>
<comment type="subcellular location">
    <subcellularLocation>
        <location evidence="1">Cell membrane</location>
        <topology evidence="1">Multi-pass membrane protein</topology>
    </subcellularLocation>
</comment>
<feature type="transmembrane region" description="Helical" evidence="6">
    <location>
        <begin position="166"/>
        <end position="185"/>
    </location>
</feature>
<dbReference type="CDD" id="cd17478">
    <property type="entry name" value="MFS_FsR"/>
    <property type="match status" value="1"/>
</dbReference>
<evidence type="ECO:0000256" key="6">
    <source>
        <dbReference type="SAM" id="Phobius"/>
    </source>
</evidence>
<dbReference type="InterPro" id="IPR020846">
    <property type="entry name" value="MFS_dom"/>
</dbReference>
<dbReference type="Pfam" id="PF07690">
    <property type="entry name" value="MFS_1"/>
    <property type="match status" value="2"/>
</dbReference>
<dbReference type="RefSeq" id="WP_066237383.1">
    <property type="nucleotide sequence ID" value="NZ_LSGP01000005.1"/>
</dbReference>
<comment type="caution">
    <text evidence="8">The sequence shown here is derived from an EMBL/GenBank/DDBJ whole genome shotgun (WGS) entry which is preliminary data.</text>
</comment>
<sequence length="399" mass="41791">MFSNSRRRSAFSVALLTAGHFFSDFYVTFLPGLLPMLIERLGLSLTVSGLLVMVYSAASNILQPVFGYFVDKSGYTWIVLLTIPLAALFISLAATADSVSSLFVYITLAGLASALFHPLGSALLGKVSTEENKGLSMSVFIGGGNIGVALAPAVVIYFLLNYGAHNLIWLAIPGFLLSMAFYLTGIHKVKLVSPQKAAAVIGGTPWYRSASLIKLNLVMGLRSWPQAVIPNFLPVWLVQKGFPPTLAGTMLTVFLAGGAIGSVFGGYVGDKLGRKRCIIGALALCVPALYVFLMSHEVTSLTWIALGVSGAALQGTLPSSIVWAQDMLPTNAAMASGMMLGLSFGLGGLGAAVTGAVADSIGLEQALIWMIAPLLLGLAITISIPEKTTESPAVATTVK</sequence>
<dbReference type="OrthoDB" id="9770492at2"/>
<evidence type="ECO:0000313" key="8">
    <source>
        <dbReference type="EMBL" id="KYZ77917.1"/>
    </source>
</evidence>
<dbReference type="InterPro" id="IPR011701">
    <property type="entry name" value="MFS"/>
</dbReference>
<evidence type="ECO:0000256" key="3">
    <source>
        <dbReference type="ARBA" id="ARBA00022692"/>
    </source>
</evidence>
<feature type="transmembrane region" description="Helical" evidence="6">
    <location>
        <begin position="335"/>
        <end position="354"/>
    </location>
</feature>
<name>A0A154BVI0_ANASB</name>
<feature type="transmembrane region" description="Helical" evidence="6">
    <location>
        <begin position="77"/>
        <end position="96"/>
    </location>
</feature>
<keyword evidence="9" id="KW-1185">Reference proteome</keyword>
<feature type="transmembrane region" description="Helical" evidence="6">
    <location>
        <begin position="245"/>
        <end position="265"/>
    </location>
</feature>
<dbReference type="Proteomes" id="UP000076268">
    <property type="component" value="Unassembled WGS sequence"/>
</dbReference>
<evidence type="ECO:0000256" key="1">
    <source>
        <dbReference type="ARBA" id="ARBA00004651"/>
    </source>
</evidence>
<feature type="transmembrane region" description="Helical" evidence="6">
    <location>
        <begin position="102"/>
        <end position="125"/>
    </location>
</feature>
<evidence type="ECO:0000256" key="2">
    <source>
        <dbReference type="ARBA" id="ARBA00022448"/>
    </source>
</evidence>
<feature type="transmembrane region" description="Helical" evidence="6">
    <location>
        <begin position="47"/>
        <end position="70"/>
    </location>
</feature>
<reference evidence="8 9" key="1">
    <citation type="submission" date="2016-02" db="EMBL/GenBank/DDBJ databases">
        <title>Anaerosporomusa subterraneum gen. nov., sp. nov., a spore-forming obligate anaerobe isolated from saprolite.</title>
        <authorList>
            <person name="Choi J.K."/>
            <person name="Shah M."/>
            <person name="Yee N."/>
        </authorList>
    </citation>
    <scope>NUCLEOTIDE SEQUENCE [LARGE SCALE GENOMIC DNA]</scope>
    <source>
        <strain evidence="8 9">RU4</strain>
    </source>
</reference>
<gene>
    <name evidence="8" type="ORF">AXX12_16770</name>
</gene>
<feature type="transmembrane region" description="Helical" evidence="6">
    <location>
        <begin position="277"/>
        <end position="295"/>
    </location>
</feature>
<feature type="transmembrane region" description="Helical" evidence="6">
    <location>
        <begin position="137"/>
        <end position="160"/>
    </location>
</feature>
<dbReference type="AlphaFoldDB" id="A0A154BVI0"/>
<evidence type="ECO:0000313" key="9">
    <source>
        <dbReference type="Proteomes" id="UP000076268"/>
    </source>
</evidence>
<dbReference type="PANTHER" id="PTHR43129">
    <property type="entry name" value="FOSMIDOMYCIN RESISTANCE PROTEIN"/>
    <property type="match status" value="1"/>
</dbReference>
<dbReference type="Gene3D" id="1.20.1250.20">
    <property type="entry name" value="MFS general substrate transporter like domains"/>
    <property type="match status" value="2"/>
</dbReference>
<keyword evidence="4 6" id="KW-1133">Transmembrane helix</keyword>
<dbReference type="STRING" id="1794912.AXX12_16770"/>